<dbReference type="PANTHER" id="PTHR30441:SF8">
    <property type="entry name" value="DUF748 DOMAIN-CONTAINING PROTEIN"/>
    <property type="match status" value="1"/>
</dbReference>
<dbReference type="GO" id="GO:0090313">
    <property type="term" value="P:regulation of protein targeting to membrane"/>
    <property type="evidence" value="ECO:0007669"/>
    <property type="project" value="TreeGrafter"/>
</dbReference>
<evidence type="ECO:0000256" key="4">
    <source>
        <dbReference type="ARBA" id="ARBA00023136"/>
    </source>
</evidence>
<dbReference type="EMBL" id="AFBN01000060">
    <property type="protein sequence ID" value="EGF55527.1"/>
    <property type="molecule type" value="Genomic_DNA"/>
</dbReference>
<name>F3PV65_9BACE</name>
<reference evidence="6 7" key="1">
    <citation type="submission" date="2011-02" db="EMBL/GenBank/DDBJ databases">
        <authorList>
            <person name="Weinstock G."/>
            <person name="Sodergren E."/>
            <person name="Clifton S."/>
            <person name="Fulton L."/>
            <person name="Fulton B."/>
            <person name="Courtney L."/>
            <person name="Fronick C."/>
            <person name="Harrison M."/>
            <person name="Strong C."/>
            <person name="Farmer C."/>
            <person name="Delahaunty K."/>
            <person name="Markovic C."/>
            <person name="Hall O."/>
            <person name="Minx P."/>
            <person name="Tomlinson C."/>
            <person name="Mitreva M."/>
            <person name="Hou S."/>
            <person name="Chen J."/>
            <person name="Wollam A."/>
            <person name="Pepin K.H."/>
            <person name="Johnson M."/>
            <person name="Bhonagiri V."/>
            <person name="Zhang X."/>
            <person name="Suruliraj S."/>
            <person name="Warren W."/>
            <person name="Chinwalla A."/>
            <person name="Mardis E.R."/>
            <person name="Wilson R.K."/>
        </authorList>
    </citation>
    <scope>NUCLEOTIDE SEQUENCE [LARGE SCALE GENOMIC DNA]</scope>
    <source>
        <strain evidence="6 7">YIT 12057</strain>
    </source>
</reference>
<evidence type="ECO:0000313" key="7">
    <source>
        <dbReference type="Proteomes" id="UP000003416"/>
    </source>
</evidence>
<accession>F3PV65</accession>
<evidence type="ECO:0000313" key="6">
    <source>
        <dbReference type="EMBL" id="EGF55527.1"/>
    </source>
</evidence>
<feature type="domain" description="Translocation and assembly module TamB C-terminal" evidence="5">
    <location>
        <begin position="1023"/>
        <end position="1467"/>
    </location>
</feature>
<proteinExistence type="predicted"/>
<evidence type="ECO:0000256" key="2">
    <source>
        <dbReference type="ARBA" id="ARBA00022692"/>
    </source>
</evidence>
<evidence type="ECO:0000259" key="5">
    <source>
        <dbReference type="Pfam" id="PF04357"/>
    </source>
</evidence>
<dbReference type="PANTHER" id="PTHR30441">
    <property type="entry name" value="DUF748 DOMAIN-CONTAINING PROTEIN"/>
    <property type="match status" value="1"/>
</dbReference>
<dbReference type="HOGENOM" id="CLU_002997_1_1_10"/>
<gene>
    <name evidence="6" type="ORF">HMPREF9446_02640</name>
</gene>
<dbReference type="Pfam" id="PF04357">
    <property type="entry name" value="TamB"/>
    <property type="match status" value="1"/>
</dbReference>
<comment type="subcellular location">
    <subcellularLocation>
        <location evidence="1">Membrane</location>
        <topology evidence="1">Single-pass membrane protein</topology>
    </subcellularLocation>
</comment>
<dbReference type="InterPro" id="IPR052894">
    <property type="entry name" value="AsmA-related"/>
</dbReference>
<evidence type="ECO:0000256" key="1">
    <source>
        <dbReference type="ARBA" id="ARBA00004167"/>
    </source>
</evidence>
<organism evidence="6 7">
    <name type="scientific">Bacteroides fluxus YIT 12057</name>
    <dbReference type="NCBI Taxonomy" id="763034"/>
    <lineage>
        <taxon>Bacteria</taxon>
        <taxon>Pseudomonadati</taxon>
        <taxon>Bacteroidota</taxon>
        <taxon>Bacteroidia</taxon>
        <taxon>Bacteroidales</taxon>
        <taxon>Bacteroidaceae</taxon>
        <taxon>Bacteroides</taxon>
    </lineage>
</organism>
<keyword evidence="3" id="KW-1133">Transmembrane helix</keyword>
<keyword evidence="2" id="KW-0812">Transmembrane</keyword>
<comment type="caution">
    <text evidence="6">The sequence shown here is derived from an EMBL/GenBank/DDBJ whole genome shotgun (WGS) entry which is preliminary data.</text>
</comment>
<dbReference type="STRING" id="763034.HMPREF9446_02640"/>
<sequence length="1507" mass="169739">MLGVYIGTILLLNIPYVQAKISVLVSKELVSVLGSNITIKRIDIGLLNRIIIDDLLLNDRSGNEMLKITRLSAKFDILPLFNGKISISNVQLFGFNINLEKETPQARPNFQFVLDAFASKDTVQKKSNLDLRVNSLLIRRGKVSYDVRSEKETPGKFNPRHIRLKNIIANISLKALQSDSINAAIKRLSIEEEHSGFELKKLSLKVVGNNQQMKIENFSIDMPHTSLAMDTIRMEYDSLGAFNNFAHDVRFSFRMLPSRITLQDLSAFVPAFSPFKEKLQVEVEANGTINQLNCPRLAISAGNHFHLRGDMSLQDLSSPENAYIFGNLSSLYADPEGVAFFVRNLSKNYNGVPPALQHLGSISFRGEISGYFTDLVTYGQVRTDIGSIKTDLKLSSDKEKGYFAYSGAVKTKDFELGKMLGNDKFGKVTFNLDVNGNHKEKQYPSIILKGLVASFDYSDYNYENITLDGEYKQGGFTGKLALDDENGSVMLNGTINTASRVPTFNFLADISRIRPHDLHLTPKYEDTEISVKVKADFTGGSIDEMNGEINIDSLQFHAPDKHYFLENLKVAAIRKDEKQKRLTVTSNFLQGSIEGDYSYRTLPASVLNIMRRYIPALILPDKKTRETENNFNFDLHIYDTELLSTVFQIPIKVYTHSTLKGYFNDKVRRLRVEGYFPRLRYGEKFIESGMLLCENPGDKFHARLRFTNRKSSGAVNVALEAQAQDDCVQATLDWGNSSTVTYSGKLATVTRFIRQQGIEDDKKPARHSGRKETAPLKTIVDIQPTDIILNDTLWKIHPSQVMLDSGKIHIDNFYFSHKERHLRINGTVSKQPEDTVRLDLQDINIGYVFDIADLGVNFKGEATGPAFASGVLETPVMSTDLFIRNLGLNEGLLGDAHIHGEWHHDVKGIYLDARIREKDIAKSHVHGYIYPIKPTSALDLQIEADSTNLKFIHHYMSSITPEFTGRATGHVHFYGKFKALTMEGRVFGDASMKVDVLNTTFSVKDSIYIEPGGLTFKDNRIFDTQGHQGRMNGYLHYRHFKNLEYRFNFNVNDMLVMNTKESPDFPFYGTVYGTGNATIAGNALDGVNIDVAMTTNRNTNFTYIKDNVSTAISNQFIKFVDKTPRRAVQDSIHLSDYEIAQKEIEEDKESDTDIRLNLLVDATPDATMRIIMDPIAGDYISGKGTGNIRTEFFNKGDVKMFGSYRISQGLYKFSLQEVIRKDFVIKDGSTIAFNGNPLDAILDIQASYTVNSASLNDLLPSSMTADNTLIGQTNVKVNCMMNLTGQLTSPTIKMGIELPNEREEVQAMVRNYIPTEEQMNMQILYLLGIGKFYASEYADATNSNMMSSVLSSTLSGQLNNALSSIIDNNNWNIGTNLSTGEKGWTDVEFEGILSGQLLNNRLLINGNFGYRDNPLANTNFVGDFEAEWLVNRSGDIRLKAYNETNDRYYTRTNLTTQGIGIIFKKDFNKWNELLFWNKWKLRRLKAGQSKKDTLSTGKKIPVKSPER</sequence>
<dbReference type="Proteomes" id="UP000003416">
    <property type="component" value="Unassembled WGS sequence"/>
</dbReference>
<keyword evidence="7" id="KW-1185">Reference proteome</keyword>
<dbReference type="InterPro" id="IPR007452">
    <property type="entry name" value="TamB_C"/>
</dbReference>
<dbReference type="eggNOG" id="COG2911">
    <property type="taxonomic scope" value="Bacteria"/>
</dbReference>
<keyword evidence="4" id="KW-0472">Membrane</keyword>
<evidence type="ECO:0000256" key="3">
    <source>
        <dbReference type="ARBA" id="ARBA00022989"/>
    </source>
</evidence>
<dbReference type="GO" id="GO:0005886">
    <property type="term" value="C:plasma membrane"/>
    <property type="evidence" value="ECO:0007669"/>
    <property type="project" value="InterPro"/>
</dbReference>
<protein>
    <recommendedName>
        <fullName evidence="5">Translocation and assembly module TamB C-terminal domain-containing protein</fullName>
    </recommendedName>
</protein>
<dbReference type="GO" id="GO:0009306">
    <property type="term" value="P:protein secretion"/>
    <property type="evidence" value="ECO:0007669"/>
    <property type="project" value="InterPro"/>
</dbReference>